<keyword evidence="11" id="KW-0456">Lyase</keyword>
<evidence type="ECO:0000256" key="2">
    <source>
        <dbReference type="ARBA" id="ARBA00012167"/>
    </source>
</evidence>
<dbReference type="PROSITE" id="PS01305">
    <property type="entry name" value="MOAA_NIFB_PQQE"/>
    <property type="match status" value="1"/>
</dbReference>
<dbReference type="InterPro" id="IPR040064">
    <property type="entry name" value="MoaA-like"/>
</dbReference>
<dbReference type="GO" id="GO:0006777">
    <property type="term" value="P:Mo-molybdopterin cofactor biosynthetic process"/>
    <property type="evidence" value="ECO:0007669"/>
    <property type="project" value="UniProtKB-KW"/>
</dbReference>
<feature type="domain" description="Radical SAM core" evidence="14">
    <location>
        <begin position="13"/>
        <end position="230"/>
    </location>
</feature>
<keyword evidence="3" id="KW-0004">4Fe-4S</keyword>
<evidence type="ECO:0000256" key="12">
    <source>
        <dbReference type="ARBA" id="ARBA00048697"/>
    </source>
</evidence>
<protein>
    <recommendedName>
        <fullName evidence="2">GTP 3',8-cyclase</fullName>
        <ecNumber evidence="2">4.1.99.22</ecNumber>
    </recommendedName>
</protein>
<evidence type="ECO:0000256" key="8">
    <source>
        <dbReference type="ARBA" id="ARBA00023014"/>
    </source>
</evidence>
<dbReference type="EMBL" id="FNCV01000007">
    <property type="protein sequence ID" value="SDH46683.1"/>
    <property type="molecule type" value="Genomic_DNA"/>
</dbReference>
<keyword evidence="9" id="KW-0342">GTP-binding</keyword>
<keyword evidence="4" id="KW-0949">S-adenosyl-L-methionine</keyword>
<dbReference type="SUPFAM" id="SSF102114">
    <property type="entry name" value="Radical SAM enzymes"/>
    <property type="match status" value="1"/>
</dbReference>
<evidence type="ECO:0000256" key="5">
    <source>
        <dbReference type="ARBA" id="ARBA00022723"/>
    </source>
</evidence>
<dbReference type="PANTHER" id="PTHR22960">
    <property type="entry name" value="MOLYBDOPTERIN COFACTOR SYNTHESIS PROTEIN A"/>
    <property type="match status" value="1"/>
</dbReference>
<keyword evidence="5" id="KW-0479">Metal-binding</keyword>
<dbReference type="PANTHER" id="PTHR22960:SF0">
    <property type="entry name" value="MOLYBDENUM COFACTOR BIOSYNTHESIS PROTEIN 1"/>
    <property type="match status" value="1"/>
</dbReference>
<dbReference type="CDD" id="cd21117">
    <property type="entry name" value="Twitch_MoaA"/>
    <property type="match status" value="1"/>
</dbReference>
<organism evidence="15 16">
    <name type="scientific">Roseospirillum parvum</name>
    <dbReference type="NCBI Taxonomy" id="83401"/>
    <lineage>
        <taxon>Bacteria</taxon>
        <taxon>Pseudomonadati</taxon>
        <taxon>Pseudomonadota</taxon>
        <taxon>Alphaproteobacteria</taxon>
        <taxon>Rhodospirillales</taxon>
        <taxon>Rhodospirillaceae</taxon>
        <taxon>Roseospirillum</taxon>
    </lineage>
</organism>
<dbReference type="SFLD" id="SFLDS00029">
    <property type="entry name" value="Radical_SAM"/>
    <property type="match status" value="1"/>
</dbReference>
<evidence type="ECO:0000256" key="11">
    <source>
        <dbReference type="ARBA" id="ARBA00023239"/>
    </source>
</evidence>
<dbReference type="EC" id="4.1.99.22" evidence="2"/>
<dbReference type="SFLD" id="SFLDG01067">
    <property type="entry name" value="SPASM/twitch_domain_containing"/>
    <property type="match status" value="1"/>
</dbReference>
<dbReference type="InterPro" id="IPR000385">
    <property type="entry name" value="MoaA_NifB_PqqE_Fe-S-bd_CS"/>
</dbReference>
<keyword evidence="8" id="KW-0411">Iron-sulfur</keyword>
<evidence type="ECO:0000313" key="15">
    <source>
        <dbReference type="EMBL" id="SDH46683.1"/>
    </source>
</evidence>
<keyword evidence="6" id="KW-0547">Nucleotide-binding</keyword>
<dbReference type="RefSeq" id="WP_218119539.1">
    <property type="nucleotide sequence ID" value="NZ_FNCV01000007.1"/>
</dbReference>
<dbReference type="GO" id="GO:0046872">
    <property type="term" value="F:metal ion binding"/>
    <property type="evidence" value="ECO:0007669"/>
    <property type="project" value="UniProtKB-KW"/>
</dbReference>
<dbReference type="NCBIfam" id="TIGR02666">
    <property type="entry name" value="moaA"/>
    <property type="match status" value="1"/>
</dbReference>
<dbReference type="Pfam" id="PF04055">
    <property type="entry name" value="Radical_SAM"/>
    <property type="match status" value="1"/>
</dbReference>
<dbReference type="AlphaFoldDB" id="A0A1G8CN03"/>
<dbReference type="SFLD" id="SFLDG01386">
    <property type="entry name" value="main_SPASM_domain-containing"/>
    <property type="match status" value="1"/>
</dbReference>
<dbReference type="PROSITE" id="PS51918">
    <property type="entry name" value="RADICAL_SAM"/>
    <property type="match status" value="1"/>
</dbReference>
<dbReference type="InterPro" id="IPR058240">
    <property type="entry name" value="rSAM_sf"/>
</dbReference>
<evidence type="ECO:0000256" key="3">
    <source>
        <dbReference type="ARBA" id="ARBA00022485"/>
    </source>
</evidence>
<dbReference type="SMART" id="SM00729">
    <property type="entry name" value="Elp3"/>
    <property type="match status" value="1"/>
</dbReference>
<gene>
    <name evidence="15" type="ORF">SAMN05421742_10746</name>
</gene>
<comment type="cofactor">
    <cofactor evidence="1">
        <name>[4Fe-4S] cluster</name>
        <dbReference type="ChEBI" id="CHEBI:49883"/>
    </cofactor>
</comment>
<evidence type="ECO:0000256" key="9">
    <source>
        <dbReference type="ARBA" id="ARBA00023134"/>
    </source>
</evidence>
<evidence type="ECO:0000259" key="14">
    <source>
        <dbReference type="PROSITE" id="PS51918"/>
    </source>
</evidence>
<accession>A0A1G8CN03</accession>
<comment type="catalytic activity">
    <reaction evidence="12">
        <text>GTP + AH2 + S-adenosyl-L-methionine = (8S)-3',8-cyclo-7,8-dihydroguanosine 5'-triphosphate + 5'-deoxyadenosine + L-methionine + A + H(+)</text>
        <dbReference type="Rhea" id="RHEA:49576"/>
        <dbReference type="ChEBI" id="CHEBI:13193"/>
        <dbReference type="ChEBI" id="CHEBI:15378"/>
        <dbReference type="ChEBI" id="CHEBI:17319"/>
        <dbReference type="ChEBI" id="CHEBI:17499"/>
        <dbReference type="ChEBI" id="CHEBI:37565"/>
        <dbReference type="ChEBI" id="CHEBI:57844"/>
        <dbReference type="ChEBI" id="CHEBI:59789"/>
        <dbReference type="ChEBI" id="CHEBI:131766"/>
        <dbReference type="EC" id="4.1.99.22"/>
    </reaction>
</comment>
<evidence type="ECO:0000313" key="16">
    <source>
        <dbReference type="Proteomes" id="UP000217076"/>
    </source>
</evidence>
<evidence type="ECO:0000256" key="1">
    <source>
        <dbReference type="ARBA" id="ARBA00001966"/>
    </source>
</evidence>
<evidence type="ECO:0000256" key="13">
    <source>
        <dbReference type="SAM" id="MobiDB-lite"/>
    </source>
</evidence>
<proteinExistence type="predicted"/>
<dbReference type="Gene3D" id="3.20.20.70">
    <property type="entry name" value="Aldolase class I"/>
    <property type="match status" value="1"/>
</dbReference>
<dbReference type="InterPro" id="IPR010505">
    <property type="entry name" value="MoaA_twitch"/>
</dbReference>
<dbReference type="STRING" id="83401.SAMN05421742_10746"/>
<dbReference type="UniPathway" id="UPA00344"/>
<keyword evidence="10" id="KW-0501">Molybdenum cofactor biosynthesis</keyword>
<sequence>MNHLAHQPGLIDPGGRRITYLRLSVTDRCDLRCTYCMAPHTRFVPRPEVLSLEEMARLAEAAALAGVRKIRLTGGEPLVRRGVMTLIEHLGALVADGRLDELTLTTNANHLPAHAAGLAANHIRRINLSLDSLDPGTYRALTRGGDLGRALAGLAAAERAGLAVRLNCVAGPWLDLSEATRLVRFAAARGHAVAFIETMPLGPQADAAPGPDLAPLAEHLKATFDLRPTPADNPAAGPARWLVGPGGTPRVGLIVPSGPDFCAACNRLRLTATGRLHPCLGHPASHDLKPLVRAGADLATLARALAEAVRAKPAHHLMDSRPPDHQMNHTGG</sequence>
<keyword evidence="7" id="KW-0408">Iron</keyword>
<dbReference type="InterPro" id="IPR006638">
    <property type="entry name" value="Elp3/MiaA/NifB-like_rSAM"/>
</dbReference>
<evidence type="ECO:0000256" key="4">
    <source>
        <dbReference type="ARBA" id="ARBA00022691"/>
    </source>
</evidence>
<keyword evidence="16" id="KW-1185">Reference proteome</keyword>
<dbReference type="GO" id="GO:0051539">
    <property type="term" value="F:4 iron, 4 sulfur cluster binding"/>
    <property type="evidence" value="ECO:0007669"/>
    <property type="project" value="UniProtKB-KW"/>
</dbReference>
<dbReference type="Proteomes" id="UP000217076">
    <property type="component" value="Unassembled WGS sequence"/>
</dbReference>
<evidence type="ECO:0000256" key="7">
    <source>
        <dbReference type="ARBA" id="ARBA00023004"/>
    </source>
</evidence>
<dbReference type="GO" id="GO:0061798">
    <property type="term" value="F:GTP 3',8'-cyclase activity"/>
    <property type="evidence" value="ECO:0007669"/>
    <property type="project" value="UniProtKB-EC"/>
</dbReference>
<dbReference type="InterPro" id="IPR013483">
    <property type="entry name" value="MoaA"/>
</dbReference>
<dbReference type="InterPro" id="IPR050105">
    <property type="entry name" value="MoCo_biosynth_MoaA/MoaC"/>
</dbReference>
<dbReference type="SFLD" id="SFLDG01383">
    <property type="entry name" value="cyclic_pyranopterin_phosphate"/>
    <property type="match status" value="1"/>
</dbReference>
<dbReference type="GO" id="GO:0061799">
    <property type="term" value="F:cyclic pyranopterin monophosphate synthase activity"/>
    <property type="evidence" value="ECO:0007669"/>
    <property type="project" value="TreeGrafter"/>
</dbReference>
<dbReference type="Pfam" id="PF06463">
    <property type="entry name" value="Mob_synth_C"/>
    <property type="match status" value="1"/>
</dbReference>
<evidence type="ECO:0000256" key="6">
    <source>
        <dbReference type="ARBA" id="ARBA00022741"/>
    </source>
</evidence>
<name>A0A1G8CN03_9PROT</name>
<dbReference type="InterPro" id="IPR013785">
    <property type="entry name" value="Aldolase_TIM"/>
</dbReference>
<evidence type="ECO:0000256" key="10">
    <source>
        <dbReference type="ARBA" id="ARBA00023150"/>
    </source>
</evidence>
<reference evidence="16" key="1">
    <citation type="submission" date="2016-10" db="EMBL/GenBank/DDBJ databases">
        <authorList>
            <person name="Varghese N."/>
            <person name="Submissions S."/>
        </authorList>
    </citation>
    <scope>NUCLEOTIDE SEQUENCE [LARGE SCALE GENOMIC DNA]</scope>
    <source>
        <strain evidence="16">930I</strain>
    </source>
</reference>
<dbReference type="CDD" id="cd01335">
    <property type="entry name" value="Radical_SAM"/>
    <property type="match status" value="1"/>
</dbReference>
<feature type="region of interest" description="Disordered" evidence="13">
    <location>
        <begin position="313"/>
        <end position="332"/>
    </location>
</feature>
<dbReference type="InterPro" id="IPR007197">
    <property type="entry name" value="rSAM"/>
</dbReference>
<dbReference type="GO" id="GO:0005525">
    <property type="term" value="F:GTP binding"/>
    <property type="evidence" value="ECO:0007669"/>
    <property type="project" value="UniProtKB-KW"/>
</dbReference>
<feature type="compositionally biased region" description="Basic and acidic residues" evidence="13">
    <location>
        <begin position="316"/>
        <end position="332"/>
    </location>
</feature>